<evidence type="ECO:0000256" key="8">
    <source>
        <dbReference type="SAM" id="SignalP"/>
    </source>
</evidence>
<dbReference type="InterPro" id="IPR003423">
    <property type="entry name" value="OMP_efflux"/>
</dbReference>
<organism evidence="9 10">
    <name type="scientific">Flavobacterium fluviale</name>
    <dbReference type="NCBI Taxonomy" id="2249356"/>
    <lineage>
        <taxon>Bacteria</taxon>
        <taxon>Pseudomonadati</taxon>
        <taxon>Bacteroidota</taxon>
        <taxon>Flavobacteriia</taxon>
        <taxon>Flavobacteriales</taxon>
        <taxon>Flavobacteriaceae</taxon>
        <taxon>Flavobacterium</taxon>
    </lineage>
</organism>
<keyword evidence="7" id="KW-0998">Cell outer membrane</keyword>
<evidence type="ECO:0000256" key="6">
    <source>
        <dbReference type="ARBA" id="ARBA00023136"/>
    </source>
</evidence>
<accession>A0A344LVU3</accession>
<dbReference type="EMBL" id="CP030261">
    <property type="protein sequence ID" value="AXB58035.1"/>
    <property type="molecule type" value="Genomic_DNA"/>
</dbReference>
<dbReference type="PANTHER" id="PTHR30026:SF20">
    <property type="entry name" value="OUTER MEMBRANE PROTEIN TOLC"/>
    <property type="match status" value="1"/>
</dbReference>
<feature type="chain" id="PRO_5016806515" description="Outer membrane protein TolC" evidence="8">
    <location>
        <begin position="21"/>
        <end position="440"/>
    </location>
</feature>
<dbReference type="RefSeq" id="WP_113678964.1">
    <property type="nucleotide sequence ID" value="NZ_CP030261.1"/>
</dbReference>
<keyword evidence="4" id="KW-1134">Transmembrane beta strand</keyword>
<comment type="subcellular location">
    <subcellularLocation>
        <location evidence="1">Cell outer membrane</location>
    </subcellularLocation>
</comment>
<keyword evidence="10" id="KW-1185">Reference proteome</keyword>
<evidence type="ECO:0000313" key="9">
    <source>
        <dbReference type="EMBL" id="AXB58035.1"/>
    </source>
</evidence>
<dbReference type="AlphaFoldDB" id="A0A344LVU3"/>
<evidence type="ECO:0000256" key="7">
    <source>
        <dbReference type="ARBA" id="ARBA00023237"/>
    </source>
</evidence>
<dbReference type="KEGG" id="ffl:HYN86_16120"/>
<dbReference type="Pfam" id="PF02321">
    <property type="entry name" value="OEP"/>
    <property type="match status" value="2"/>
</dbReference>
<proteinExistence type="inferred from homology"/>
<dbReference type="InterPro" id="IPR051906">
    <property type="entry name" value="TolC-like"/>
</dbReference>
<keyword evidence="5" id="KW-0812">Transmembrane</keyword>
<evidence type="ECO:0000256" key="3">
    <source>
        <dbReference type="ARBA" id="ARBA00022448"/>
    </source>
</evidence>
<dbReference type="SUPFAM" id="SSF56954">
    <property type="entry name" value="Outer membrane efflux proteins (OEP)"/>
    <property type="match status" value="1"/>
</dbReference>
<keyword evidence="8" id="KW-0732">Signal</keyword>
<name>A0A344LVU3_9FLAO</name>
<dbReference type="GO" id="GO:1990281">
    <property type="term" value="C:efflux pump complex"/>
    <property type="evidence" value="ECO:0007669"/>
    <property type="project" value="TreeGrafter"/>
</dbReference>
<reference evidence="9 10" key="1">
    <citation type="submission" date="2018-06" db="EMBL/GenBank/DDBJ databases">
        <title>Genome sequencing of Flavobacterium.</title>
        <authorList>
            <person name="Baek M.-G."/>
            <person name="Yi H."/>
        </authorList>
    </citation>
    <scope>NUCLEOTIDE SEQUENCE [LARGE SCALE GENOMIC DNA]</scope>
    <source>
        <strain evidence="9 10">HYN0086</strain>
    </source>
</reference>
<dbReference type="Gene3D" id="1.20.1600.10">
    <property type="entry name" value="Outer membrane efflux proteins (OEP)"/>
    <property type="match status" value="1"/>
</dbReference>
<dbReference type="GO" id="GO:0009279">
    <property type="term" value="C:cell outer membrane"/>
    <property type="evidence" value="ECO:0007669"/>
    <property type="project" value="UniProtKB-SubCell"/>
</dbReference>
<evidence type="ECO:0000256" key="5">
    <source>
        <dbReference type="ARBA" id="ARBA00022692"/>
    </source>
</evidence>
<dbReference type="GO" id="GO:0015562">
    <property type="term" value="F:efflux transmembrane transporter activity"/>
    <property type="evidence" value="ECO:0007669"/>
    <property type="project" value="InterPro"/>
</dbReference>
<feature type="signal peptide" evidence="8">
    <location>
        <begin position="1"/>
        <end position="20"/>
    </location>
</feature>
<dbReference type="OrthoDB" id="1271612at2"/>
<evidence type="ECO:0000256" key="4">
    <source>
        <dbReference type="ARBA" id="ARBA00022452"/>
    </source>
</evidence>
<protein>
    <recommendedName>
        <fullName evidence="11">Outer membrane protein TolC</fullName>
    </recommendedName>
</protein>
<gene>
    <name evidence="9" type="ORF">HYN86_16120</name>
</gene>
<dbReference type="GO" id="GO:0015288">
    <property type="term" value="F:porin activity"/>
    <property type="evidence" value="ECO:0007669"/>
    <property type="project" value="TreeGrafter"/>
</dbReference>
<dbReference type="PANTHER" id="PTHR30026">
    <property type="entry name" value="OUTER MEMBRANE PROTEIN TOLC"/>
    <property type="match status" value="1"/>
</dbReference>
<sequence length="440" mass="50252">MLNKKAFFYLFLLCINPLQAFPQKDSINGAKVIRLEEALLLGLENNRQLKMAVTAAKIANENVSQAKMAKVPRIGINGGYTYIGNPKLYEGFYENSITVDYFNHQAFANIVSSMPLYSGGIIEGKIEQQKLLSKMEESAVRMTQAEIKNAITTYYFTLEKLYRQIEVTKQNIVNTDLRLKQLKSRVDNGQNLKSDLLRTELQQSNFKVSVFKNTNDIELVSTYLDILIGLPTNTILKPVVEENTIPLEEVKLQYSLSEAFLYREEIKRAAIGIELSESNLNISKSGFFPSINTNLILNTEYPAQWPNYVNIINYWAAGLSLNWDVSSFYGIKHRIRADKLQIDKSTVALDEVKNQIESEVKTAFIKYEESKRNITTYKKDVELSFSNYKIVKSRYDNDFALISDMVDAELQLNNSKISLVNANLDLIIQYYSLQFAMGKL</sequence>
<evidence type="ECO:0000313" key="10">
    <source>
        <dbReference type="Proteomes" id="UP000251561"/>
    </source>
</evidence>
<dbReference type="Proteomes" id="UP000251561">
    <property type="component" value="Chromosome"/>
</dbReference>
<keyword evidence="3" id="KW-0813">Transport</keyword>
<comment type="similarity">
    <text evidence="2">Belongs to the outer membrane factor (OMF) (TC 1.B.17) family.</text>
</comment>
<evidence type="ECO:0008006" key="11">
    <source>
        <dbReference type="Google" id="ProtNLM"/>
    </source>
</evidence>
<evidence type="ECO:0000256" key="2">
    <source>
        <dbReference type="ARBA" id="ARBA00007613"/>
    </source>
</evidence>
<keyword evidence="6" id="KW-0472">Membrane</keyword>
<evidence type="ECO:0000256" key="1">
    <source>
        <dbReference type="ARBA" id="ARBA00004442"/>
    </source>
</evidence>